<proteinExistence type="predicted"/>
<name>A0AAE1ALA7_9GAST</name>
<accession>A0AAE1ALA7</accession>
<dbReference type="EMBL" id="JAWDGP010001678">
    <property type="protein sequence ID" value="KAK3789246.1"/>
    <property type="molecule type" value="Genomic_DNA"/>
</dbReference>
<gene>
    <name evidence="1" type="ORF">RRG08_001636</name>
</gene>
<dbReference type="Proteomes" id="UP001283361">
    <property type="component" value="Unassembled WGS sequence"/>
</dbReference>
<keyword evidence="2" id="KW-1185">Reference proteome</keyword>
<evidence type="ECO:0000313" key="2">
    <source>
        <dbReference type="Proteomes" id="UP001283361"/>
    </source>
</evidence>
<reference evidence="1" key="1">
    <citation type="journal article" date="2023" name="G3 (Bethesda)">
        <title>A reference genome for the long-term kleptoplast-retaining sea slug Elysia crispata morphotype clarki.</title>
        <authorList>
            <person name="Eastman K.E."/>
            <person name="Pendleton A.L."/>
            <person name="Shaikh M.A."/>
            <person name="Suttiyut T."/>
            <person name="Ogas R."/>
            <person name="Tomko P."/>
            <person name="Gavelis G."/>
            <person name="Widhalm J.R."/>
            <person name="Wisecaver J.H."/>
        </authorList>
    </citation>
    <scope>NUCLEOTIDE SEQUENCE</scope>
    <source>
        <strain evidence="1">ECLA1</strain>
    </source>
</reference>
<dbReference type="AlphaFoldDB" id="A0AAE1ALA7"/>
<protein>
    <submittedName>
        <fullName evidence="1">Uncharacterized protein</fullName>
    </submittedName>
</protein>
<comment type="caution">
    <text evidence="1">The sequence shown here is derived from an EMBL/GenBank/DDBJ whole genome shotgun (WGS) entry which is preliminary data.</text>
</comment>
<organism evidence="1 2">
    <name type="scientific">Elysia crispata</name>
    <name type="common">lettuce slug</name>
    <dbReference type="NCBI Taxonomy" id="231223"/>
    <lineage>
        <taxon>Eukaryota</taxon>
        <taxon>Metazoa</taxon>
        <taxon>Spiralia</taxon>
        <taxon>Lophotrochozoa</taxon>
        <taxon>Mollusca</taxon>
        <taxon>Gastropoda</taxon>
        <taxon>Heterobranchia</taxon>
        <taxon>Euthyneura</taxon>
        <taxon>Panpulmonata</taxon>
        <taxon>Sacoglossa</taxon>
        <taxon>Placobranchoidea</taxon>
        <taxon>Plakobranchidae</taxon>
        <taxon>Elysia</taxon>
    </lineage>
</organism>
<sequence length="106" mass="12249">MTDQIIFGGEFLYPVRNEEKLYRKCFDIRGLTLAGVAVSQCLYRGRISLLQLLEKTQRSDYFEPTEFLLASDQTKLSLVPMTWPCVKSRASKAKRPAYLEQLRKAI</sequence>
<evidence type="ECO:0000313" key="1">
    <source>
        <dbReference type="EMBL" id="KAK3789246.1"/>
    </source>
</evidence>